<dbReference type="PANTHER" id="PTHR12692:SF0">
    <property type="entry name" value="GH11935P"/>
    <property type="match status" value="1"/>
</dbReference>
<dbReference type="FunFam" id="3.40.30.10:FF:000302">
    <property type="entry name" value="Oligosaccharyl transferase subunit (Gamma), putative"/>
    <property type="match status" value="1"/>
</dbReference>
<feature type="transmembrane region" description="Helical" evidence="9">
    <location>
        <begin position="265"/>
        <end position="285"/>
    </location>
</feature>
<dbReference type="PANTHER" id="PTHR12692">
    <property type="entry name" value="DOLICHYL-DIPHOSPHOOLIGOSACCHARIDE--PROTEIN GLYCOSYLTRANSFERASE-RELATED"/>
    <property type="match status" value="1"/>
</dbReference>
<evidence type="ECO:0000256" key="1">
    <source>
        <dbReference type="ARBA" id="ARBA00002791"/>
    </source>
</evidence>
<evidence type="ECO:0000256" key="5">
    <source>
        <dbReference type="ARBA" id="ARBA00022729"/>
    </source>
</evidence>
<proteinExistence type="inferred from homology"/>
<dbReference type="GO" id="GO:0008250">
    <property type="term" value="C:oligosaccharyltransferase complex"/>
    <property type="evidence" value="ECO:0007669"/>
    <property type="project" value="TreeGrafter"/>
</dbReference>
<evidence type="ECO:0000256" key="6">
    <source>
        <dbReference type="ARBA" id="ARBA00022824"/>
    </source>
</evidence>
<dbReference type="Gene3D" id="3.40.30.10">
    <property type="entry name" value="Glutaredoxin"/>
    <property type="match status" value="1"/>
</dbReference>
<evidence type="ECO:0000256" key="8">
    <source>
        <dbReference type="ARBA" id="ARBA00023136"/>
    </source>
</evidence>
<evidence type="ECO:0000313" key="11">
    <source>
        <dbReference type="EMBL" id="KAK2615368.1"/>
    </source>
</evidence>
<sequence length="330" mass="36256">MRWSSLLLPFSLLGAGVLAAKSDPTNTFPEFHQKALSSTPIKLDDASYKKVTGLPRDYTVAVLLTALDSRYACQMCRDFDPEWKLLSKSWIKGDKAGQSKTLFTVLDFNDGRDTFMSLGLQTAPVLLLFQPSTGEFAVANTDPVRFDFTSGAPSAESVRNWIARHLPGRPVPEVNRPTNWFAIMLALVTVAGVGTTIVTLWPYIGPIIQHRRLWQFISLMVILGCTCGTMFNVIRNVPYAGHDGKGHVSFFAGGFQSQFQLESQIIGALYGALAFCAIGLADKAPRIGGIKTQQTMVIVYAGVMLVLYSFLLSIFRVKNGGYPFSLPPFL</sequence>
<evidence type="ECO:0000256" key="4">
    <source>
        <dbReference type="ARBA" id="ARBA00022692"/>
    </source>
</evidence>
<evidence type="ECO:0000256" key="7">
    <source>
        <dbReference type="ARBA" id="ARBA00022989"/>
    </source>
</evidence>
<feature type="signal peptide" evidence="10">
    <location>
        <begin position="1"/>
        <end position="19"/>
    </location>
</feature>
<gene>
    <name evidence="11" type="ORF">N8I77_002130</name>
</gene>
<accession>A0AAD9SQC0</accession>
<feature type="transmembrane region" description="Helical" evidence="9">
    <location>
        <begin position="297"/>
        <end position="317"/>
    </location>
</feature>
<comment type="caution">
    <text evidence="11">The sequence shown here is derived from an EMBL/GenBank/DDBJ whole genome shotgun (WGS) entry which is preliminary data.</text>
</comment>
<comment type="similarity">
    <text evidence="3">Belongs to the OST3/OST6 family.</text>
</comment>
<evidence type="ECO:0000256" key="3">
    <source>
        <dbReference type="ARBA" id="ARBA00009561"/>
    </source>
</evidence>
<dbReference type="AlphaFoldDB" id="A0AAD9SQC0"/>
<evidence type="ECO:0000256" key="2">
    <source>
        <dbReference type="ARBA" id="ARBA00004477"/>
    </source>
</evidence>
<feature type="transmembrane region" description="Helical" evidence="9">
    <location>
        <begin position="180"/>
        <end position="201"/>
    </location>
</feature>
<keyword evidence="5 10" id="KW-0732">Signal</keyword>
<keyword evidence="4 9" id="KW-0812">Transmembrane</keyword>
<dbReference type="Proteomes" id="UP001265746">
    <property type="component" value="Unassembled WGS sequence"/>
</dbReference>
<dbReference type="Pfam" id="PF04756">
    <property type="entry name" value="OST3_OST6"/>
    <property type="match status" value="1"/>
</dbReference>
<dbReference type="SUPFAM" id="SSF52833">
    <property type="entry name" value="Thioredoxin-like"/>
    <property type="match status" value="1"/>
</dbReference>
<name>A0AAD9SQC0_PHOAM</name>
<comment type="function">
    <text evidence="1">Subunit of the oligosaccharyl transferase (OST) complex that catalyzes the initial transfer of a defined glycan (Glc(3)Man(9)GlcNAc(2) in eukaryotes) from the lipid carrier dolichol-pyrophosphate to an asparagine residue within an Asn-X-Ser/Thr consensus motif in nascent polypeptide chains, the first step in protein N-glycosylation. N-glycosylation occurs cotranslationally and the complex associates with the Sec61 complex at the channel-forming translocon complex that mediates protein translocation across the endoplasmic reticulum (ER). All subunits are required for a maximal enzyme activity.</text>
</comment>
<evidence type="ECO:0000256" key="10">
    <source>
        <dbReference type="SAM" id="SignalP"/>
    </source>
</evidence>
<evidence type="ECO:0000256" key="9">
    <source>
        <dbReference type="SAM" id="Phobius"/>
    </source>
</evidence>
<evidence type="ECO:0000313" key="12">
    <source>
        <dbReference type="Proteomes" id="UP001265746"/>
    </source>
</evidence>
<feature type="transmembrane region" description="Helical" evidence="9">
    <location>
        <begin position="213"/>
        <end position="234"/>
    </location>
</feature>
<reference evidence="11" key="1">
    <citation type="submission" date="2023-06" db="EMBL/GenBank/DDBJ databases">
        <authorList>
            <person name="Noh H."/>
        </authorList>
    </citation>
    <scope>NUCLEOTIDE SEQUENCE</scope>
    <source>
        <strain evidence="11">DUCC20226</strain>
    </source>
</reference>
<feature type="chain" id="PRO_5042088831" evidence="10">
    <location>
        <begin position="20"/>
        <end position="330"/>
    </location>
</feature>
<keyword evidence="12" id="KW-1185">Reference proteome</keyword>
<dbReference type="InterPro" id="IPR021149">
    <property type="entry name" value="OligosaccharylTrfase_OST3/OST6"/>
</dbReference>
<keyword evidence="7 9" id="KW-1133">Transmembrane helix</keyword>
<dbReference type="GO" id="GO:0018279">
    <property type="term" value="P:protein N-linked glycosylation via asparagine"/>
    <property type="evidence" value="ECO:0007669"/>
    <property type="project" value="TreeGrafter"/>
</dbReference>
<keyword evidence="6" id="KW-0256">Endoplasmic reticulum</keyword>
<dbReference type="InterPro" id="IPR036249">
    <property type="entry name" value="Thioredoxin-like_sf"/>
</dbReference>
<dbReference type="EMBL" id="JAUJFL010000001">
    <property type="protein sequence ID" value="KAK2615368.1"/>
    <property type="molecule type" value="Genomic_DNA"/>
</dbReference>
<organism evidence="11 12">
    <name type="scientific">Phomopsis amygdali</name>
    <name type="common">Fusicoccum amygdali</name>
    <dbReference type="NCBI Taxonomy" id="1214568"/>
    <lineage>
        <taxon>Eukaryota</taxon>
        <taxon>Fungi</taxon>
        <taxon>Dikarya</taxon>
        <taxon>Ascomycota</taxon>
        <taxon>Pezizomycotina</taxon>
        <taxon>Sordariomycetes</taxon>
        <taxon>Sordariomycetidae</taxon>
        <taxon>Diaporthales</taxon>
        <taxon>Diaporthaceae</taxon>
        <taxon>Diaporthe</taxon>
    </lineage>
</organism>
<comment type="subcellular location">
    <subcellularLocation>
        <location evidence="2">Endoplasmic reticulum membrane</location>
        <topology evidence="2">Multi-pass membrane protein</topology>
    </subcellularLocation>
</comment>
<protein>
    <submittedName>
        <fullName evidence="11">Uncharacterized protein</fullName>
    </submittedName>
</protein>
<keyword evidence="8 9" id="KW-0472">Membrane</keyword>